<feature type="compositionally biased region" description="Low complexity" evidence="1">
    <location>
        <begin position="369"/>
        <end position="379"/>
    </location>
</feature>
<feature type="region of interest" description="Disordered" evidence="1">
    <location>
        <begin position="285"/>
        <end position="432"/>
    </location>
</feature>
<proteinExistence type="predicted"/>
<feature type="compositionally biased region" description="Basic and acidic residues" evidence="1">
    <location>
        <begin position="167"/>
        <end position="179"/>
    </location>
</feature>
<evidence type="ECO:0000256" key="1">
    <source>
        <dbReference type="SAM" id="MobiDB-lite"/>
    </source>
</evidence>
<feature type="region of interest" description="Disordered" evidence="1">
    <location>
        <begin position="722"/>
        <end position="741"/>
    </location>
</feature>
<feature type="compositionally biased region" description="Basic and acidic residues" evidence="1">
    <location>
        <begin position="215"/>
        <end position="231"/>
    </location>
</feature>
<gene>
    <name evidence="2" type="ORF">BLNAU_13997</name>
</gene>
<feature type="compositionally biased region" description="Polar residues" evidence="1">
    <location>
        <begin position="798"/>
        <end position="819"/>
    </location>
</feature>
<feature type="compositionally biased region" description="Pro residues" evidence="1">
    <location>
        <begin position="380"/>
        <end position="390"/>
    </location>
</feature>
<evidence type="ECO:0000313" key="3">
    <source>
        <dbReference type="Proteomes" id="UP001281761"/>
    </source>
</evidence>
<dbReference type="EMBL" id="JARBJD010000125">
    <property type="protein sequence ID" value="KAK2951036.1"/>
    <property type="molecule type" value="Genomic_DNA"/>
</dbReference>
<comment type="caution">
    <text evidence="2">The sequence shown here is derived from an EMBL/GenBank/DDBJ whole genome shotgun (WGS) entry which is preliminary data.</text>
</comment>
<feature type="region of interest" description="Disordered" evidence="1">
    <location>
        <begin position="132"/>
        <end position="240"/>
    </location>
</feature>
<accession>A0ABQ9XEZ0</accession>
<feature type="compositionally biased region" description="Polar residues" evidence="1">
    <location>
        <begin position="342"/>
        <end position="368"/>
    </location>
</feature>
<evidence type="ECO:0000313" key="2">
    <source>
        <dbReference type="EMBL" id="KAK2951036.1"/>
    </source>
</evidence>
<feature type="compositionally biased region" description="Polar residues" evidence="1">
    <location>
        <begin position="56"/>
        <end position="70"/>
    </location>
</feature>
<sequence>MQQLAPHPTHKSLNNTLHAFENPYSVQKDHDVYLPSLQDASLYSRRMNQTLAAATVETPTKELSSTQGNTESKDMKSTVFLQEWDTSRKDRESEFKGLLRQIDGLLVQQNVSSSISRTGLGINIDQISFGTHQGSTERQKKSSSNQLVSLPPDHHQQSPSIRKKKERPSLYEPKTREGGPSKMRGRILEKEIRRMQIDQRRKDGTYVDLDEADDSATHDEYKDRKLGKDDPVVPSAKLGSKMDDADATDVMELICSKNEDEKREGTSAYTRLITLTQHYSKYPTDRSIDTVNEQQDDVWDENESYSSMRRSRPHPGHPQTKRGQTFRRSSSQPRSTDRSSRKASISGQVKARSQSSVPPLHLNSLSSNQQHPHTTTSPVPHSPSSPPFPQPTGRLPPLTSREVLHPNRPKPTLGDPTLQKHNPALPLAQTAREFSIRQIHRAREISERTKQEYLMESEMKWKRAEEESKRNESRPSGRTAFVTTNDMRIKALRWSMMVHTASYLATLIDVMQEHRSKQQIEAAIARRHSEIRRAGRKARLEKWQARMSKSADVLIRLCGQAALQHQFKARRTQGAFIRTVLIDVRSQLLFPIRSMQFRGLIVKAQQALHRFFQCHYAKLAALEMIWARVEYHLLQFRPFFADHTILGAATDGTSPTHSHISISPTISPKRHPSLLPSFAPQDSTVKKSLPQLIIATYELTRKSAHFRAEDIIHNFTAIMRRRKTGKAAPKTKRNKVQQSKNTQFISFLQSVRELKSSLSSADINSDQQDSSFVSEQVDPSLLLPMDIDDMIMKRNKANQPTGPLSSLQNTPDVSPQISRTARESFGGDPSMEGADMAELKKELTWRSLIPPLTRKHIILGRIREWREIFIRTILRLEAEAENSAEAAGTKKDQSFRKYLSDADRKALRPPIDTIPLFPFFQLVIMDVERMVLEGMEMVIKQDEEELSR</sequence>
<feature type="region of interest" description="Disordered" evidence="1">
    <location>
        <begin position="798"/>
        <end position="831"/>
    </location>
</feature>
<protein>
    <submittedName>
        <fullName evidence="2">Uncharacterized protein</fullName>
    </submittedName>
</protein>
<feature type="region of interest" description="Disordered" evidence="1">
    <location>
        <begin position="56"/>
        <end position="75"/>
    </location>
</feature>
<organism evidence="2 3">
    <name type="scientific">Blattamonas nauphoetae</name>
    <dbReference type="NCBI Taxonomy" id="2049346"/>
    <lineage>
        <taxon>Eukaryota</taxon>
        <taxon>Metamonada</taxon>
        <taxon>Preaxostyla</taxon>
        <taxon>Oxymonadida</taxon>
        <taxon>Blattamonas</taxon>
    </lineage>
</organism>
<feature type="compositionally biased region" description="Acidic residues" evidence="1">
    <location>
        <begin position="294"/>
        <end position="303"/>
    </location>
</feature>
<name>A0ABQ9XEZ0_9EUKA</name>
<reference evidence="2 3" key="1">
    <citation type="journal article" date="2022" name="bioRxiv">
        <title>Genomics of Preaxostyla Flagellates Illuminates Evolutionary Transitions and the Path Towards Mitochondrial Loss.</title>
        <authorList>
            <person name="Novak L.V.F."/>
            <person name="Treitli S.C."/>
            <person name="Pyrih J."/>
            <person name="Halakuc P."/>
            <person name="Pipaliya S.V."/>
            <person name="Vacek V."/>
            <person name="Brzon O."/>
            <person name="Soukal P."/>
            <person name="Eme L."/>
            <person name="Dacks J.B."/>
            <person name="Karnkowska A."/>
            <person name="Elias M."/>
            <person name="Hampl V."/>
        </authorList>
    </citation>
    <scope>NUCLEOTIDE SEQUENCE [LARGE SCALE GENOMIC DNA]</scope>
    <source>
        <strain evidence="2">NAU3</strain>
        <tissue evidence="2">Gut</tissue>
    </source>
</reference>
<feature type="compositionally biased region" description="Basic residues" evidence="1">
    <location>
        <begin position="722"/>
        <end position="735"/>
    </location>
</feature>
<feature type="compositionally biased region" description="Basic and acidic residues" evidence="1">
    <location>
        <begin position="186"/>
        <end position="205"/>
    </location>
</feature>
<keyword evidence="3" id="KW-1185">Reference proteome</keyword>
<dbReference type="Proteomes" id="UP001281761">
    <property type="component" value="Unassembled WGS sequence"/>
</dbReference>